<sequence length="81" mass="7782">IGDIGNIGGIGNTSGISNTGSTGDTGVVLQANCSTSDTGGVCDTDTGGVVDPGSTGDTGNATGASDFCHYVVQSRSSLIKL</sequence>
<protein>
    <submittedName>
        <fullName evidence="2">36809_t:CDS:1</fullName>
    </submittedName>
</protein>
<keyword evidence="3" id="KW-1185">Reference proteome</keyword>
<feature type="compositionally biased region" description="Gly residues" evidence="1">
    <location>
        <begin position="1"/>
        <end position="12"/>
    </location>
</feature>
<proteinExistence type="predicted"/>
<name>A0ABN7VI19_GIGMA</name>
<gene>
    <name evidence="2" type="ORF">GMARGA_LOCUS18497</name>
</gene>
<evidence type="ECO:0000256" key="1">
    <source>
        <dbReference type="SAM" id="MobiDB-lite"/>
    </source>
</evidence>
<reference evidence="2 3" key="1">
    <citation type="submission" date="2021-06" db="EMBL/GenBank/DDBJ databases">
        <authorList>
            <person name="Kallberg Y."/>
            <person name="Tangrot J."/>
            <person name="Rosling A."/>
        </authorList>
    </citation>
    <scope>NUCLEOTIDE SEQUENCE [LARGE SCALE GENOMIC DNA]</scope>
    <source>
        <strain evidence="2 3">120-4 pot B 10/14</strain>
    </source>
</reference>
<evidence type="ECO:0000313" key="3">
    <source>
        <dbReference type="Proteomes" id="UP000789901"/>
    </source>
</evidence>
<feature type="region of interest" description="Disordered" evidence="1">
    <location>
        <begin position="1"/>
        <end position="21"/>
    </location>
</feature>
<dbReference type="Proteomes" id="UP000789901">
    <property type="component" value="Unassembled WGS sequence"/>
</dbReference>
<organism evidence="2 3">
    <name type="scientific">Gigaspora margarita</name>
    <dbReference type="NCBI Taxonomy" id="4874"/>
    <lineage>
        <taxon>Eukaryota</taxon>
        <taxon>Fungi</taxon>
        <taxon>Fungi incertae sedis</taxon>
        <taxon>Mucoromycota</taxon>
        <taxon>Glomeromycotina</taxon>
        <taxon>Glomeromycetes</taxon>
        <taxon>Diversisporales</taxon>
        <taxon>Gigasporaceae</taxon>
        <taxon>Gigaspora</taxon>
    </lineage>
</organism>
<comment type="caution">
    <text evidence="2">The sequence shown here is derived from an EMBL/GenBank/DDBJ whole genome shotgun (WGS) entry which is preliminary data.</text>
</comment>
<feature type="non-terminal residue" evidence="2">
    <location>
        <position position="1"/>
    </location>
</feature>
<accession>A0ABN7VI19</accession>
<evidence type="ECO:0000313" key="2">
    <source>
        <dbReference type="EMBL" id="CAG8770780.1"/>
    </source>
</evidence>
<dbReference type="EMBL" id="CAJVQB010014802">
    <property type="protein sequence ID" value="CAG8770780.1"/>
    <property type="molecule type" value="Genomic_DNA"/>
</dbReference>